<keyword evidence="1" id="KW-0408">Iron</keyword>
<feature type="domain" description="Ferrous iron transporter FeoA-like" evidence="2">
    <location>
        <begin position="81"/>
        <end position="153"/>
    </location>
</feature>
<dbReference type="Gene3D" id="2.30.30.90">
    <property type="match status" value="2"/>
</dbReference>
<keyword evidence="4" id="KW-1185">Reference proteome</keyword>
<reference evidence="3" key="1">
    <citation type="submission" date="2022-10" db="EMBL/GenBank/DDBJ databases">
        <title>Vagococcus sp. isolated from poultry meat.</title>
        <authorList>
            <person name="Johansson P."/>
            <person name="Bjorkroth J."/>
        </authorList>
    </citation>
    <scope>NUCLEOTIDE SEQUENCE</scope>
    <source>
        <strain evidence="3">PNs007</strain>
    </source>
</reference>
<dbReference type="PANTHER" id="PTHR42954">
    <property type="entry name" value="FE(2+) TRANSPORT PROTEIN A"/>
    <property type="match status" value="1"/>
</dbReference>
<dbReference type="InterPro" id="IPR052713">
    <property type="entry name" value="FeoA"/>
</dbReference>
<dbReference type="InterPro" id="IPR038157">
    <property type="entry name" value="FeoA_core_dom"/>
</dbReference>
<name>A0ABT5X0R6_9ENTE</name>
<evidence type="ECO:0000256" key="1">
    <source>
        <dbReference type="ARBA" id="ARBA00023004"/>
    </source>
</evidence>
<evidence type="ECO:0000313" key="4">
    <source>
        <dbReference type="Proteomes" id="UP001147148"/>
    </source>
</evidence>
<dbReference type="SMART" id="SM00899">
    <property type="entry name" value="FeoA"/>
    <property type="match status" value="2"/>
</dbReference>
<accession>A0ABT5X0R6</accession>
<evidence type="ECO:0000313" key="3">
    <source>
        <dbReference type="EMBL" id="MDF0479593.1"/>
    </source>
</evidence>
<sequence length="154" mass="17035">MQLTEAVIGQKYYVSDLLLTGSSERHLANLGLVVGAPIRVISKKKSGDYIVKVKDSRLAMDDRVVNQIRITSEERQHLVPQTLAEISVGDSVVVDKIVGPKEVKRRLMDMGLTRGTPIVIRKVAPLGDPLELSVRGYELTLRKTEAETIMVKEG</sequence>
<proteinExistence type="predicted"/>
<gene>
    <name evidence="3" type="ORF">OL233_04755</name>
</gene>
<dbReference type="SUPFAM" id="SSF50037">
    <property type="entry name" value="C-terminal domain of transcriptional repressors"/>
    <property type="match status" value="2"/>
</dbReference>
<dbReference type="Pfam" id="PF04023">
    <property type="entry name" value="FeoA"/>
    <property type="match status" value="2"/>
</dbReference>
<dbReference type="PANTHER" id="PTHR42954:SF2">
    <property type="entry name" value="FE(2+) TRANSPORT PROTEIN A"/>
    <property type="match status" value="1"/>
</dbReference>
<dbReference type="Proteomes" id="UP001147148">
    <property type="component" value="Unassembled WGS sequence"/>
</dbReference>
<feature type="domain" description="Ferrous iron transporter FeoA-like" evidence="2">
    <location>
        <begin position="1"/>
        <end position="72"/>
    </location>
</feature>
<dbReference type="RefSeq" id="WP_275471228.1">
    <property type="nucleotide sequence ID" value="NZ_JAPDSH010000003.1"/>
</dbReference>
<dbReference type="InterPro" id="IPR008988">
    <property type="entry name" value="Transcriptional_repressor_C"/>
</dbReference>
<protein>
    <submittedName>
        <fullName evidence="3">Ferrous iron transport protein A</fullName>
    </submittedName>
</protein>
<organism evidence="3 4">
    <name type="scientific">Vagococcus proximus</name>
    <dbReference type="NCBI Taxonomy" id="2991417"/>
    <lineage>
        <taxon>Bacteria</taxon>
        <taxon>Bacillati</taxon>
        <taxon>Bacillota</taxon>
        <taxon>Bacilli</taxon>
        <taxon>Lactobacillales</taxon>
        <taxon>Enterococcaceae</taxon>
        <taxon>Vagococcus</taxon>
    </lineage>
</organism>
<dbReference type="InterPro" id="IPR007167">
    <property type="entry name" value="Fe-transptr_FeoA-like"/>
</dbReference>
<dbReference type="EMBL" id="JAPDSH010000003">
    <property type="protein sequence ID" value="MDF0479593.1"/>
    <property type="molecule type" value="Genomic_DNA"/>
</dbReference>
<comment type="caution">
    <text evidence="3">The sequence shown here is derived from an EMBL/GenBank/DDBJ whole genome shotgun (WGS) entry which is preliminary data.</text>
</comment>
<evidence type="ECO:0000259" key="2">
    <source>
        <dbReference type="SMART" id="SM00899"/>
    </source>
</evidence>